<evidence type="ECO:0000313" key="4">
    <source>
        <dbReference type="Proteomes" id="UP001623330"/>
    </source>
</evidence>
<keyword evidence="4" id="KW-1185">Reference proteome</keyword>
<evidence type="ECO:0000256" key="1">
    <source>
        <dbReference type="SAM" id="MobiDB-lite"/>
    </source>
</evidence>
<gene>
    <name evidence="3" type="ORF">RNJ44_04422</name>
</gene>
<dbReference type="InterPro" id="IPR052800">
    <property type="entry name" value="DNA_Repair_Helicase_ZGRF1"/>
</dbReference>
<evidence type="ECO:0000313" key="3">
    <source>
        <dbReference type="EMBL" id="KAL3232506.1"/>
    </source>
</evidence>
<feature type="domain" description="5'-3' DNA helicase ZGRF1-like N-terminal" evidence="2">
    <location>
        <begin position="6"/>
        <end position="93"/>
    </location>
</feature>
<reference evidence="3 4" key="1">
    <citation type="submission" date="2024-05" db="EMBL/GenBank/DDBJ databases">
        <title>Long read based assembly of the Candida bracarensis genome reveals expanded adhesin content.</title>
        <authorList>
            <person name="Marcet-Houben M."/>
            <person name="Ksiezopolska E."/>
            <person name="Gabaldon T."/>
        </authorList>
    </citation>
    <scope>NUCLEOTIDE SEQUENCE [LARGE SCALE GENOMIC DNA]</scope>
    <source>
        <strain evidence="3 4">CBM6</strain>
    </source>
</reference>
<feature type="region of interest" description="Disordered" evidence="1">
    <location>
        <begin position="93"/>
        <end position="112"/>
    </location>
</feature>
<protein>
    <recommendedName>
        <fullName evidence="2">5'-3' DNA helicase ZGRF1-like N-terminal domain-containing protein</fullName>
    </recommendedName>
</protein>
<dbReference type="PANTHER" id="PTHR28535">
    <property type="entry name" value="ZINC FINGER GRF-TYPE CONTAINING 1"/>
    <property type="match status" value="1"/>
</dbReference>
<dbReference type="PANTHER" id="PTHR28535:SF1">
    <property type="entry name" value="PROTEIN ZGRF1"/>
    <property type="match status" value="1"/>
</dbReference>
<name>A0ABR4NV11_9SACH</name>
<dbReference type="EMBL" id="JBEVYD010000005">
    <property type="protein sequence ID" value="KAL3232506.1"/>
    <property type="molecule type" value="Genomic_DNA"/>
</dbReference>
<comment type="caution">
    <text evidence="3">The sequence shown here is derived from an EMBL/GenBank/DDBJ whole genome shotgun (WGS) entry which is preliminary data.</text>
</comment>
<dbReference type="InterPro" id="IPR018838">
    <property type="entry name" value="ZGRF1-like_N"/>
</dbReference>
<proteinExistence type="predicted"/>
<evidence type="ECO:0000259" key="2">
    <source>
        <dbReference type="Pfam" id="PF10382"/>
    </source>
</evidence>
<dbReference type="Proteomes" id="UP001623330">
    <property type="component" value="Unassembled WGS sequence"/>
</dbReference>
<organism evidence="3 4">
    <name type="scientific">Nakaseomyces bracarensis</name>
    <dbReference type="NCBI Taxonomy" id="273131"/>
    <lineage>
        <taxon>Eukaryota</taxon>
        <taxon>Fungi</taxon>
        <taxon>Dikarya</taxon>
        <taxon>Ascomycota</taxon>
        <taxon>Saccharomycotina</taxon>
        <taxon>Saccharomycetes</taxon>
        <taxon>Saccharomycetales</taxon>
        <taxon>Saccharomycetaceae</taxon>
        <taxon>Nakaseomyces</taxon>
    </lineage>
</organism>
<dbReference type="Pfam" id="PF10382">
    <property type="entry name" value="ZGRF1-like_N"/>
    <property type="match status" value="1"/>
</dbReference>
<sequence length="238" mass="27481">MEQPVVREYSCQYTDQIKKKHKTWQDGKLKYQSENNKFILYSDPEAAMLSSGYITNIKELDLVLDPAGFGSSEHKIFSRYVVIIEDIITEYRNNDGHPNKRRNYSKPDQRKPAVIPKISIRSTVNDKKPAETMSGLSGSQLALKFNKQFTKPRAFNPSKESLKKKVNVTIDKSTRVNKELTPDKALNYPLKNIEPNINQNIKLLKMLANDGVEKTDSLRKPRKMLRKHKIEHKPINIL</sequence>
<accession>A0ABR4NV11</accession>